<accession>A0A9P1C0H5</accession>
<keyword evidence="9" id="KW-1185">Reference proteome</keyword>
<proteinExistence type="predicted"/>
<dbReference type="Proteomes" id="UP001152797">
    <property type="component" value="Unassembled WGS sequence"/>
</dbReference>
<evidence type="ECO:0000256" key="5">
    <source>
        <dbReference type="SAM" id="MobiDB-lite"/>
    </source>
</evidence>
<keyword evidence="8" id="KW-0808">Transferase</keyword>
<dbReference type="InterPro" id="IPR004567">
    <property type="entry name" value="Type_II_PanK"/>
</dbReference>
<evidence type="ECO:0000313" key="7">
    <source>
        <dbReference type="EMBL" id="CAI3982816.1"/>
    </source>
</evidence>
<protein>
    <submittedName>
        <fullName evidence="8">Pantothenate kinase 2 (AtPANK2) (Pantothenic acid kinase 2)</fullName>
    </submittedName>
</protein>
<dbReference type="GO" id="GO:0005829">
    <property type="term" value="C:cytosol"/>
    <property type="evidence" value="ECO:0007669"/>
    <property type="project" value="TreeGrafter"/>
</dbReference>
<feature type="region of interest" description="Disordered" evidence="5">
    <location>
        <begin position="630"/>
        <end position="660"/>
    </location>
</feature>
<dbReference type="GO" id="GO:0005634">
    <property type="term" value="C:nucleus"/>
    <property type="evidence" value="ECO:0007669"/>
    <property type="project" value="TreeGrafter"/>
</dbReference>
<dbReference type="SUPFAM" id="SSF53067">
    <property type="entry name" value="Actin-like ATPase domain"/>
    <property type="match status" value="2"/>
</dbReference>
<evidence type="ECO:0000313" key="8">
    <source>
        <dbReference type="EMBL" id="CAL4770128.1"/>
    </source>
</evidence>
<dbReference type="Gene3D" id="2.60.120.10">
    <property type="entry name" value="Jelly Rolls"/>
    <property type="match status" value="1"/>
</dbReference>
<evidence type="ECO:0000256" key="1">
    <source>
        <dbReference type="ARBA" id="ARBA00022741"/>
    </source>
</evidence>
<sequence length="989" mass="110572">MAGYPSLEQLQQEVIEAAKRCSCEASLRQALERLQAPATSMKESQSGIFGGLGESLEELGNKAKEALNRWHFLDGWSFIGDRAQDYMPEDVTEVLRSLREGSGVFGMDIGGTLAKAAQLLAPGESHISPSTFGKTGTFHKELSFQLKVKDVMHDVHFLSGATYYLEMVLKSLQKDPSPKPSIPTSRRIVTAGGGAHRLAQLFMDSLTVEVVPFKEMESLVSGLTFLHEHKPDNEVFKIQPDGTQEFVDWPDPLYPCIVVNIGSGVSVLKLDASEDGKEPYFTRLGGTATGGAAFLGLVRMMTRAKTYPDCLALAQKGDARKVNKLVSDIYGQDGCSNLGLAPGLTAAHFAKITMKDFNHPDYSEEDIAAAVLTMVVSASTVIARAFSRSVASSTGAKDEKLAQARMRSRSNTLDDLSGSAPLVSKAQLMGAAPYPGERKTPVFFVGGFLAENRRAWEIISRSFRNLDCGPALFLRHADFLGVFGEIALMSEDCKRKGRCTALKPTQLLIFYRDDYKWCVGASQETTVKERVAFLRMAEEGLLADMRYVDLQALAGSLTEDFYIGEHEIIRQGTEVERIIFVKSGFCKIVRELHPKYTKVFCRYANYAEPMPNPYAEGEGGLRVGEKGVWPRPQQPKPAAAARVAAQNASTPREGETEKSTLKLESHQMLKKMLRLVQGEHEDRYQQPEPQSIMLVLYELKSRGTHMAFLVEETSQEKTRSLKVVVDIISKGSSVGVMELMEGLTYQCTVVCSPLAEIYSISRYDFIRNGPRPITHRLFCNYKARLSDKQLIWRLVQKHRWDHYKRGLLEEIRSWNSSASRGIVDREDPVPMIGGSALEDQTCIRIGRGEKLWDQRAQTPPNQAYDPDQAVKQIFHVQCSRDEQGKPLVQVEREQRDASMDEFERKLLETMANARYRDKLRRAKQKHAASHSALEDKGANAVAIAQALEEEAKRSLEEQKQKEKERIEVMRQEVQAKVQRRCWVVTMTAS</sequence>
<dbReference type="GO" id="GO:0004594">
    <property type="term" value="F:pantothenate kinase activity"/>
    <property type="evidence" value="ECO:0007669"/>
    <property type="project" value="TreeGrafter"/>
</dbReference>
<keyword evidence="1" id="KW-0547">Nucleotide-binding</keyword>
<feature type="domain" description="Cyclic nucleotide-binding" evidence="6">
    <location>
        <begin position="482"/>
        <end position="536"/>
    </location>
</feature>
<dbReference type="InterPro" id="IPR018490">
    <property type="entry name" value="cNMP-bd_dom_sf"/>
</dbReference>
<organism evidence="7">
    <name type="scientific">Cladocopium goreaui</name>
    <dbReference type="NCBI Taxonomy" id="2562237"/>
    <lineage>
        <taxon>Eukaryota</taxon>
        <taxon>Sar</taxon>
        <taxon>Alveolata</taxon>
        <taxon>Dinophyceae</taxon>
        <taxon>Suessiales</taxon>
        <taxon>Symbiodiniaceae</taxon>
        <taxon>Cladocopium</taxon>
    </lineage>
</organism>
<dbReference type="PANTHER" id="PTHR12280:SF20">
    <property type="entry name" value="4'-PHOSPHOPANTETHEINE PHOSPHATASE"/>
    <property type="match status" value="1"/>
</dbReference>
<reference evidence="7" key="1">
    <citation type="submission" date="2022-10" db="EMBL/GenBank/DDBJ databases">
        <authorList>
            <person name="Chen Y."/>
            <person name="Dougan E. K."/>
            <person name="Chan C."/>
            <person name="Rhodes N."/>
            <person name="Thang M."/>
        </authorList>
    </citation>
    <scope>NUCLEOTIDE SEQUENCE</scope>
</reference>
<feature type="domain" description="Cyclic nucleotide-binding" evidence="6">
    <location>
        <begin position="541"/>
        <end position="591"/>
    </location>
</feature>
<dbReference type="Gene3D" id="3.30.420.510">
    <property type="match status" value="1"/>
</dbReference>
<dbReference type="PROSITE" id="PS50042">
    <property type="entry name" value="CNMP_BINDING_3"/>
    <property type="match status" value="2"/>
</dbReference>
<evidence type="ECO:0000256" key="2">
    <source>
        <dbReference type="ARBA" id="ARBA00022840"/>
    </source>
</evidence>
<evidence type="ECO:0000256" key="3">
    <source>
        <dbReference type="ARBA" id="ARBA00022993"/>
    </source>
</evidence>
<dbReference type="OrthoDB" id="498611at2759"/>
<reference evidence="8 9" key="2">
    <citation type="submission" date="2024-05" db="EMBL/GenBank/DDBJ databases">
        <authorList>
            <person name="Chen Y."/>
            <person name="Shah S."/>
            <person name="Dougan E. K."/>
            <person name="Thang M."/>
            <person name="Chan C."/>
        </authorList>
    </citation>
    <scope>NUCLEOTIDE SEQUENCE [LARGE SCALE GENOMIC DNA]</scope>
</reference>
<dbReference type="EMBL" id="CAMXCT030000751">
    <property type="protein sequence ID" value="CAL4770128.1"/>
    <property type="molecule type" value="Genomic_DNA"/>
</dbReference>
<dbReference type="PANTHER" id="PTHR12280">
    <property type="entry name" value="PANTOTHENATE KINASE"/>
    <property type="match status" value="1"/>
</dbReference>
<keyword evidence="8" id="KW-0418">Kinase</keyword>
<dbReference type="EMBL" id="CAMXCT010000751">
    <property type="protein sequence ID" value="CAI3982816.1"/>
    <property type="molecule type" value="Genomic_DNA"/>
</dbReference>
<evidence type="ECO:0000259" key="6">
    <source>
        <dbReference type="PROSITE" id="PS50042"/>
    </source>
</evidence>
<keyword evidence="2" id="KW-0067">ATP-binding</keyword>
<comment type="caution">
    <text evidence="7">The sequence shown here is derived from an EMBL/GenBank/DDBJ whole genome shotgun (WGS) entry which is preliminary data.</text>
</comment>
<dbReference type="InterPro" id="IPR043129">
    <property type="entry name" value="ATPase_NBD"/>
</dbReference>
<dbReference type="SUPFAM" id="SSF51206">
    <property type="entry name" value="cAMP-binding domain-like"/>
    <property type="match status" value="1"/>
</dbReference>
<dbReference type="CDD" id="cd24086">
    <property type="entry name" value="ASKHA_NBD_PanK-II_euk"/>
    <property type="match status" value="1"/>
</dbReference>
<dbReference type="EMBL" id="CAMXCT020000751">
    <property type="protein sequence ID" value="CAL1136191.1"/>
    <property type="molecule type" value="Genomic_DNA"/>
</dbReference>
<dbReference type="InterPro" id="IPR014710">
    <property type="entry name" value="RmlC-like_jellyroll"/>
</dbReference>
<dbReference type="Gene3D" id="3.30.420.40">
    <property type="match status" value="1"/>
</dbReference>
<feature type="coiled-coil region" evidence="4">
    <location>
        <begin position="941"/>
        <end position="979"/>
    </location>
</feature>
<keyword evidence="4" id="KW-0175">Coiled coil</keyword>
<dbReference type="AlphaFoldDB" id="A0A9P1C0H5"/>
<gene>
    <name evidence="7" type="ORF">C1SCF055_LOCUS10480</name>
</gene>
<dbReference type="Pfam" id="PF03630">
    <property type="entry name" value="Fumble"/>
    <property type="match status" value="1"/>
</dbReference>
<dbReference type="GO" id="GO:0015937">
    <property type="term" value="P:coenzyme A biosynthetic process"/>
    <property type="evidence" value="ECO:0007669"/>
    <property type="project" value="UniProtKB-KW"/>
</dbReference>
<name>A0A9P1C0H5_9DINO</name>
<evidence type="ECO:0000313" key="9">
    <source>
        <dbReference type="Proteomes" id="UP001152797"/>
    </source>
</evidence>
<dbReference type="InterPro" id="IPR000595">
    <property type="entry name" value="cNMP-bd_dom"/>
</dbReference>
<feature type="compositionally biased region" description="Low complexity" evidence="5">
    <location>
        <begin position="636"/>
        <end position="648"/>
    </location>
</feature>
<keyword evidence="3" id="KW-0173">Coenzyme A biosynthesis</keyword>
<dbReference type="GO" id="GO:0005524">
    <property type="term" value="F:ATP binding"/>
    <property type="evidence" value="ECO:0007669"/>
    <property type="project" value="UniProtKB-KW"/>
</dbReference>
<evidence type="ECO:0000256" key="4">
    <source>
        <dbReference type="SAM" id="Coils"/>
    </source>
</evidence>